<dbReference type="AlphaFoldDB" id="A0A9P9DT54"/>
<dbReference type="OrthoDB" id="5817230at2759"/>
<name>A0A9P9DT54_9HYPO</name>
<organism evidence="2 3">
    <name type="scientific">Dactylonectria estremocensis</name>
    <dbReference type="NCBI Taxonomy" id="1079267"/>
    <lineage>
        <taxon>Eukaryota</taxon>
        <taxon>Fungi</taxon>
        <taxon>Dikarya</taxon>
        <taxon>Ascomycota</taxon>
        <taxon>Pezizomycotina</taxon>
        <taxon>Sordariomycetes</taxon>
        <taxon>Hypocreomycetidae</taxon>
        <taxon>Hypocreales</taxon>
        <taxon>Nectriaceae</taxon>
        <taxon>Dactylonectria</taxon>
    </lineage>
</organism>
<evidence type="ECO:0000313" key="3">
    <source>
        <dbReference type="Proteomes" id="UP000717696"/>
    </source>
</evidence>
<proteinExistence type="predicted"/>
<dbReference type="EMBL" id="JAGMUU010000024">
    <property type="protein sequence ID" value="KAH7124808.1"/>
    <property type="molecule type" value="Genomic_DNA"/>
</dbReference>
<accession>A0A9P9DT54</accession>
<gene>
    <name evidence="2" type="ORF">B0J13DRAFT_628125</name>
</gene>
<dbReference type="Proteomes" id="UP000717696">
    <property type="component" value="Unassembled WGS sequence"/>
</dbReference>
<keyword evidence="3" id="KW-1185">Reference proteome</keyword>
<feature type="region of interest" description="Disordered" evidence="1">
    <location>
        <begin position="87"/>
        <end position="110"/>
    </location>
</feature>
<evidence type="ECO:0000313" key="2">
    <source>
        <dbReference type="EMBL" id="KAH7124808.1"/>
    </source>
</evidence>
<comment type="caution">
    <text evidence="2">The sequence shown here is derived from an EMBL/GenBank/DDBJ whole genome shotgun (WGS) entry which is preliminary data.</text>
</comment>
<evidence type="ECO:0000256" key="1">
    <source>
        <dbReference type="SAM" id="MobiDB-lite"/>
    </source>
</evidence>
<sequence>MVNKLDDLLDRDAIVSRDLKGNIKLYLQDCDNVLEEENKNDKGMAFTSKMRLLRGHGAVSNEVERLQMQLQTVLLLISCVRQKDHKKQDGALRQPGSKKAIAKSVRDARSVMEGRNNRPMIYSTRSTRPSDKNMDTVLTIDEEILKSGPYVAHYRNMFMNSIKGCRSAAPVHVPHPAAAKDQLPPRRRILEQPRERIQQALVEEQ</sequence>
<reference evidence="2" key="1">
    <citation type="journal article" date="2021" name="Nat. Commun.">
        <title>Genetic determinants of endophytism in the Arabidopsis root mycobiome.</title>
        <authorList>
            <person name="Mesny F."/>
            <person name="Miyauchi S."/>
            <person name="Thiergart T."/>
            <person name="Pickel B."/>
            <person name="Atanasova L."/>
            <person name="Karlsson M."/>
            <person name="Huettel B."/>
            <person name="Barry K.W."/>
            <person name="Haridas S."/>
            <person name="Chen C."/>
            <person name="Bauer D."/>
            <person name="Andreopoulos W."/>
            <person name="Pangilinan J."/>
            <person name="LaButti K."/>
            <person name="Riley R."/>
            <person name="Lipzen A."/>
            <person name="Clum A."/>
            <person name="Drula E."/>
            <person name="Henrissat B."/>
            <person name="Kohler A."/>
            <person name="Grigoriev I.V."/>
            <person name="Martin F.M."/>
            <person name="Hacquard S."/>
        </authorList>
    </citation>
    <scope>NUCLEOTIDE SEQUENCE</scope>
    <source>
        <strain evidence="2">MPI-CAGE-AT-0021</strain>
    </source>
</reference>
<protein>
    <submittedName>
        <fullName evidence="2">Uncharacterized protein</fullName>
    </submittedName>
</protein>